<evidence type="ECO:0000256" key="12">
    <source>
        <dbReference type="SAM" id="Phobius"/>
    </source>
</evidence>
<evidence type="ECO:0000256" key="5">
    <source>
        <dbReference type="ARBA" id="ARBA00022989"/>
    </source>
</evidence>
<evidence type="ECO:0000256" key="1">
    <source>
        <dbReference type="ARBA" id="ARBA00004141"/>
    </source>
</evidence>
<keyword evidence="4" id="KW-0479">Metal-binding</keyword>
<keyword evidence="14" id="KW-1185">Reference proteome</keyword>
<dbReference type="InterPro" id="IPR003780">
    <property type="entry name" value="COX15/CtaA_fam"/>
</dbReference>
<evidence type="ECO:0000313" key="14">
    <source>
        <dbReference type="Proteomes" id="UP001597511"/>
    </source>
</evidence>
<feature type="transmembrane region" description="Helical" evidence="12">
    <location>
        <begin position="113"/>
        <end position="132"/>
    </location>
</feature>
<feature type="transmembrane region" description="Helical" evidence="12">
    <location>
        <begin position="255"/>
        <end position="274"/>
    </location>
</feature>
<evidence type="ECO:0000256" key="8">
    <source>
        <dbReference type="ARBA" id="ARBA00023133"/>
    </source>
</evidence>
<keyword evidence="9 12" id="KW-0472">Membrane</keyword>
<evidence type="ECO:0000256" key="11">
    <source>
        <dbReference type="ARBA" id="ARBA00023444"/>
    </source>
</evidence>
<reference evidence="14" key="1">
    <citation type="journal article" date="2019" name="Int. J. Syst. Evol. Microbiol.">
        <title>The Global Catalogue of Microorganisms (GCM) 10K type strain sequencing project: providing services to taxonomists for standard genome sequencing and annotation.</title>
        <authorList>
            <consortium name="The Broad Institute Genomics Platform"/>
            <consortium name="The Broad Institute Genome Sequencing Center for Infectious Disease"/>
            <person name="Wu L."/>
            <person name="Ma J."/>
        </authorList>
    </citation>
    <scope>NUCLEOTIDE SEQUENCE [LARGE SCALE GENOMIC DNA]</scope>
    <source>
        <strain evidence="14">KCTC 23299</strain>
    </source>
</reference>
<comment type="pathway">
    <text evidence="11">Porphyrin-containing compound metabolism.</text>
</comment>
<comment type="caution">
    <text evidence="13">The sequence shown here is derived from an EMBL/GenBank/DDBJ whole genome shotgun (WGS) entry which is preliminary data.</text>
</comment>
<dbReference type="InterPro" id="IPR050450">
    <property type="entry name" value="COX15/CtaA_HemeA_synthase"/>
</dbReference>
<dbReference type="Pfam" id="PF02628">
    <property type="entry name" value="COX15-CtaA"/>
    <property type="match status" value="1"/>
</dbReference>
<organism evidence="13 14">
    <name type="scientific">Terrimonas rubra</name>
    <dbReference type="NCBI Taxonomy" id="1035890"/>
    <lineage>
        <taxon>Bacteria</taxon>
        <taxon>Pseudomonadati</taxon>
        <taxon>Bacteroidota</taxon>
        <taxon>Chitinophagia</taxon>
        <taxon>Chitinophagales</taxon>
        <taxon>Chitinophagaceae</taxon>
        <taxon>Terrimonas</taxon>
    </lineage>
</organism>
<dbReference type="Proteomes" id="UP001597511">
    <property type="component" value="Unassembled WGS sequence"/>
</dbReference>
<feature type="transmembrane region" description="Helical" evidence="12">
    <location>
        <begin position="280"/>
        <end position="299"/>
    </location>
</feature>
<keyword evidence="6" id="KW-0560">Oxidoreductase</keyword>
<feature type="transmembrane region" description="Helical" evidence="12">
    <location>
        <begin position="225"/>
        <end position="243"/>
    </location>
</feature>
<keyword evidence="5 12" id="KW-1133">Transmembrane helix</keyword>
<comment type="subcellular location">
    <subcellularLocation>
        <location evidence="1">Membrane</location>
        <topology evidence="1">Multi-pass membrane protein</topology>
    </subcellularLocation>
</comment>
<keyword evidence="8" id="KW-0350">Heme biosynthesis</keyword>
<evidence type="ECO:0000313" key="13">
    <source>
        <dbReference type="EMBL" id="MFD2919775.1"/>
    </source>
</evidence>
<keyword evidence="2" id="KW-1003">Cell membrane</keyword>
<gene>
    <name evidence="13" type="ORF">ACFS6H_08665</name>
</gene>
<keyword evidence="3 12" id="KW-0812">Transmembrane</keyword>
<dbReference type="RefSeq" id="WP_386097341.1">
    <property type="nucleotide sequence ID" value="NZ_JBHUOZ010000002.1"/>
</dbReference>
<evidence type="ECO:0000256" key="3">
    <source>
        <dbReference type="ARBA" id="ARBA00022692"/>
    </source>
</evidence>
<keyword evidence="10" id="KW-1015">Disulfide bond</keyword>
<feature type="transmembrane region" description="Helical" evidence="12">
    <location>
        <begin position="12"/>
        <end position="31"/>
    </location>
</feature>
<feature type="transmembrane region" description="Helical" evidence="12">
    <location>
        <begin position="144"/>
        <end position="165"/>
    </location>
</feature>
<accession>A0ABW6A5P7</accession>
<evidence type="ECO:0000256" key="4">
    <source>
        <dbReference type="ARBA" id="ARBA00022723"/>
    </source>
</evidence>
<proteinExistence type="predicted"/>
<evidence type="ECO:0000256" key="9">
    <source>
        <dbReference type="ARBA" id="ARBA00023136"/>
    </source>
</evidence>
<feature type="transmembrane region" description="Helical" evidence="12">
    <location>
        <begin position="82"/>
        <end position="101"/>
    </location>
</feature>
<evidence type="ECO:0000256" key="7">
    <source>
        <dbReference type="ARBA" id="ARBA00023004"/>
    </source>
</evidence>
<protein>
    <submittedName>
        <fullName evidence="13">Heme A synthase</fullName>
    </submittedName>
</protein>
<dbReference type="PANTHER" id="PTHR35457">
    <property type="entry name" value="HEME A SYNTHASE"/>
    <property type="match status" value="1"/>
</dbReference>
<evidence type="ECO:0000256" key="6">
    <source>
        <dbReference type="ARBA" id="ARBA00023002"/>
    </source>
</evidence>
<name>A0ABW6A5P7_9BACT</name>
<keyword evidence="7" id="KW-0408">Iron</keyword>
<evidence type="ECO:0000256" key="2">
    <source>
        <dbReference type="ARBA" id="ARBA00022475"/>
    </source>
</evidence>
<evidence type="ECO:0000256" key="10">
    <source>
        <dbReference type="ARBA" id="ARBA00023157"/>
    </source>
</evidence>
<feature type="transmembrane region" description="Helical" evidence="12">
    <location>
        <begin position="174"/>
        <end position="193"/>
    </location>
</feature>
<sequence length="304" mass="34761">MNKNKAYIRYTRFVLVWIFVVILAGGVVRMTQSGMGCPDWPKCFGRWVPPTDASQLPADFEKYLSTQDIDHSFNAYHTWIEYINRLTGAVLGILVFAHMIWSFRLYFKTQRSIFWWSLLLVLTTGFQAWLGKMVVAHNLAVVKVTTHMLVAIVIAAIPLIILALLNKRKENVPAYLKHLTVVALVLVLLQVVLGTDVREQIDEISKPLGYQQRELWLSGLDNMFLLHRSTSWLVLAVCLFLFWRSRPYTSLRLHGNLTAAFVLIALGAGLSLYFFNMPAIMQPVHLLTACLLSVTLFSFRLQMK</sequence>
<dbReference type="PANTHER" id="PTHR35457:SF1">
    <property type="entry name" value="HEME A SYNTHASE"/>
    <property type="match status" value="1"/>
</dbReference>
<dbReference type="EMBL" id="JBHUOZ010000002">
    <property type="protein sequence ID" value="MFD2919775.1"/>
    <property type="molecule type" value="Genomic_DNA"/>
</dbReference>